<keyword evidence="5" id="KW-1185">Reference proteome</keyword>
<dbReference type="CDD" id="cd00173">
    <property type="entry name" value="SH2"/>
    <property type="match status" value="1"/>
</dbReference>
<dbReference type="PRINTS" id="PR00401">
    <property type="entry name" value="SH2DOMAIN"/>
</dbReference>
<dbReference type="InterPro" id="IPR036860">
    <property type="entry name" value="SH2_dom_sf"/>
</dbReference>
<evidence type="ECO:0000256" key="1">
    <source>
        <dbReference type="PROSITE-ProRule" id="PRU00191"/>
    </source>
</evidence>
<organism evidence="4 5">
    <name type="scientific">Ceutorhynchus assimilis</name>
    <name type="common">cabbage seed weevil</name>
    <dbReference type="NCBI Taxonomy" id="467358"/>
    <lineage>
        <taxon>Eukaryota</taxon>
        <taxon>Metazoa</taxon>
        <taxon>Ecdysozoa</taxon>
        <taxon>Arthropoda</taxon>
        <taxon>Hexapoda</taxon>
        <taxon>Insecta</taxon>
        <taxon>Pterygota</taxon>
        <taxon>Neoptera</taxon>
        <taxon>Endopterygota</taxon>
        <taxon>Coleoptera</taxon>
        <taxon>Polyphaga</taxon>
        <taxon>Cucujiformia</taxon>
        <taxon>Curculionidae</taxon>
        <taxon>Ceutorhynchinae</taxon>
        <taxon>Ceutorhynchus</taxon>
    </lineage>
</organism>
<dbReference type="PANTHER" id="PTHR15832">
    <property type="entry name" value="SHC (SRC HOMOLOGY DOMAIN C-TERMINAL) ADAPTOR HOMOLOG"/>
    <property type="match status" value="1"/>
</dbReference>
<gene>
    <name evidence="4" type="ORF">CEUTPL_LOCUS10933</name>
</gene>
<dbReference type="PANTHER" id="PTHR15832:SF2">
    <property type="entry name" value="SH2 DOMAIN-CONTAINING PROTEIN"/>
    <property type="match status" value="1"/>
</dbReference>
<reference evidence="4" key="1">
    <citation type="submission" date="2022-01" db="EMBL/GenBank/DDBJ databases">
        <authorList>
            <person name="King R."/>
        </authorList>
    </citation>
    <scope>NUCLEOTIDE SEQUENCE</scope>
</reference>
<feature type="region of interest" description="Disordered" evidence="2">
    <location>
        <begin position="81"/>
        <end position="115"/>
    </location>
</feature>
<dbReference type="Proteomes" id="UP001152799">
    <property type="component" value="Chromosome 6"/>
</dbReference>
<name>A0A9N9QHD0_9CUCU</name>
<evidence type="ECO:0000313" key="5">
    <source>
        <dbReference type="Proteomes" id="UP001152799"/>
    </source>
</evidence>
<proteinExistence type="predicted"/>
<evidence type="ECO:0000313" key="4">
    <source>
        <dbReference type="EMBL" id="CAG9770481.1"/>
    </source>
</evidence>
<feature type="compositionally biased region" description="Low complexity" evidence="2">
    <location>
        <begin position="87"/>
        <end position="99"/>
    </location>
</feature>
<dbReference type="EMBL" id="OU892282">
    <property type="protein sequence ID" value="CAG9770481.1"/>
    <property type="molecule type" value="Genomic_DNA"/>
</dbReference>
<evidence type="ECO:0000259" key="3">
    <source>
        <dbReference type="PROSITE" id="PS50001"/>
    </source>
</evidence>
<dbReference type="OrthoDB" id="10013007at2759"/>
<dbReference type="InterPro" id="IPR000980">
    <property type="entry name" value="SH2"/>
</dbReference>
<dbReference type="AlphaFoldDB" id="A0A9N9QHD0"/>
<accession>A0A9N9QHD0</accession>
<dbReference type="SUPFAM" id="SSF55550">
    <property type="entry name" value="SH2 domain"/>
    <property type="match status" value="1"/>
</dbReference>
<keyword evidence="1" id="KW-0727">SH2 domain</keyword>
<sequence length="366" mass="40923">MGRLGSKSEENAATAPPTVHHYNVRYTKLKDDDYCESPEQVMPGFEGYISFSCRQCGHLQLFQGAELEMILGKSLKMAFRSNKKDQQQQQTGFEQQKNNIPMTSSRYQETPDDSAIGIPVVPPGPARYTLSSDESNSPTQLNQFKRIVEKPSLMKRIGKGFVLTGSDEEGYPLVSDGSSSIPGSQSNISLFNNDQASGEAPTLKLGDFKIPKQLNFSDQYAESETSTEEIELRSQAHRREANLRMAPWYQEGIPREIALEILSQEPIGSFMVRKSTTKAGCFALSVRVPRSFQPRGIAHYLIMRSSKGYKIKGFTKDFPTLASLIAHHSVMPELLPCPLSLSRYHPVCVISDCRREFADIEPEPDD</sequence>
<dbReference type="Gene3D" id="3.30.505.10">
    <property type="entry name" value="SH2 domain"/>
    <property type="match status" value="1"/>
</dbReference>
<dbReference type="Pfam" id="PF00017">
    <property type="entry name" value="SH2"/>
    <property type="match status" value="1"/>
</dbReference>
<dbReference type="PROSITE" id="PS50001">
    <property type="entry name" value="SH2"/>
    <property type="match status" value="1"/>
</dbReference>
<feature type="domain" description="SH2" evidence="3">
    <location>
        <begin position="248"/>
        <end position="347"/>
    </location>
</feature>
<dbReference type="SMART" id="SM00252">
    <property type="entry name" value="SH2"/>
    <property type="match status" value="1"/>
</dbReference>
<evidence type="ECO:0000256" key="2">
    <source>
        <dbReference type="SAM" id="MobiDB-lite"/>
    </source>
</evidence>
<protein>
    <recommendedName>
        <fullName evidence="3">SH2 domain-containing protein</fullName>
    </recommendedName>
</protein>